<sequence length="101" mass="11127">MSAMTRINITDLPESLRTAVREGQTVVIKKSGKKIGSDMAQVRTVSKHPKIPGKRPIGVLGKSSKKLRPIGVLVGKMSVPTEEDFSKYDLEIQTMFGEEDK</sequence>
<gene>
    <name evidence="1" type="ORF">C5469_16465</name>
</gene>
<dbReference type="EMBL" id="PUJW01000017">
    <property type="protein sequence ID" value="NHB93646.1"/>
    <property type="molecule type" value="Genomic_DNA"/>
</dbReference>
<comment type="caution">
    <text evidence="1">The sequence shown here is derived from an EMBL/GenBank/DDBJ whole genome shotgun (WGS) entry which is preliminary data.</text>
</comment>
<organism evidence="1 2">
    <name type="scientific">Photorhabdus cinerea</name>
    <dbReference type="NCBI Taxonomy" id="471575"/>
    <lineage>
        <taxon>Bacteria</taxon>
        <taxon>Pseudomonadati</taxon>
        <taxon>Pseudomonadota</taxon>
        <taxon>Gammaproteobacteria</taxon>
        <taxon>Enterobacterales</taxon>
        <taxon>Morganellaceae</taxon>
        <taxon>Photorhabdus</taxon>
    </lineage>
</organism>
<dbReference type="Proteomes" id="UP000591844">
    <property type="component" value="Unassembled WGS sequence"/>
</dbReference>
<reference evidence="1 2" key="1">
    <citation type="submission" date="2018-02" db="EMBL/GenBank/DDBJ databases">
        <authorList>
            <person name="Machado R.A."/>
        </authorList>
    </citation>
    <scope>NUCLEOTIDE SEQUENCE [LARGE SCALE GENOMIC DNA]</scope>
    <source>
        <strain evidence="1 2">DSM 19724</strain>
    </source>
</reference>
<protein>
    <submittedName>
        <fullName evidence="1">Uncharacterized protein</fullName>
    </submittedName>
</protein>
<accession>A0A7X5THB2</accession>
<keyword evidence="2" id="KW-1185">Reference proteome</keyword>
<evidence type="ECO:0000313" key="1">
    <source>
        <dbReference type="EMBL" id="NHB93646.1"/>
    </source>
</evidence>
<proteinExistence type="predicted"/>
<dbReference type="RefSeq" id="WP_166308884.1">
    <property type="nucleotide sequence ID" value="NZ_CAWPIB010000017.1"/>
</dbReference>
<dbReference type="AlphaFoldDB" id="A0A7X5THB2"/>
<name>A0A7X5THB2_9GAMM</name>
<evidence type="ECO:0000313" key="2">
    <source>
        <dbReference type="Proteomes" id="UP000591844"/>
    </source>
</evidence>